<evidence type="ECO:0000313" key="3">
    <source>
        <dbReference type="Proteomes" id="UP000800041"/>
    </source>
</evidence>
<feature type="compositionally biased region" description="Polar residues" evidence="1">
    <location>
        <begin position="222"/>
        <end position="236"/>
    </location>
</feature>
<feature type="region of interest" description="Disordered" evidence="1">
    <location>
        <begin position="106"/>
        <end position="181"/>
    </location>
</feature>
<accession>A0A6G1HHJ3</accession>
<dbReference type="OrthoDB" id="3438274at2759"/>
<feature type="region of interest" description="Disordered" evidence="1">
    <location>
        <begin position="222"/>
        <end position="257"/>
    </location>
</feature>
<evidence type="ECO:0008006" key="4">
    <source>
        <dbReference type="Google" id="ProtNLM"/>
    </source>
</evidence>
<feature type="region of interest" description="Disordered" evidence="1">
    <location>
        <begin position="1"/>
        <end position="33"/>
    </location>
</feature>
<dbReference type="Proteomes" id="UP000800041">
    <property type="component" value="Unassembled WGS sequence"/>
</dbReference>
<feature type="compositionally biased region" description="Polar residues" evidence="1">
    <location>
        <begin position="15"/>
        <end position="33"/>
    </location>
</feature>
<dbReference type="EMBL" id="ML977137">
    <property type="protein sequence ID" value="KAF1992502.1"/>
    <property type="molecule type" value="Genomic_DNA"/>
</dbReference>
<sequence>MHNNNQMHHPDPNSPFMSNDRVNNPSSPFMGNNQVNHPAMHHANQAGLDFSLDNSMQHLNVHQSQQDNFTQPSMSHAHHNEAHMSNNENHIPPPSTADSAISAANRRRSINPEVTSFTYRSDDDDDGSRLFVTPEPDSELMGPPQSVPSQKHGNRELGSKTGRRHAAANLSNTRATARKPHSKAKFLGLNSAHHYISNNDSTTTGATPNLLTTPAHALKSHLTTTGSLNPTSTMPISLTGGGPRARRPPPHLDPENHEIKRLRTVERLTWAEIARILNAARVASGVANGRPLTEAAVYSRFVRNGARVAAALQEEDFHVDEWVGLPERLLRTIDGLGASVGAGGGYGLGRAGEEEEKWDGEKDQALVLAVQKVQSRFWGLVAEEVRKEVGVRFGREACAKRFHQI</sequence>
<gene>
    <name evidence="2" type="ORF">K402DRAFT_7720</name>
</gene>
<evidence type="ECO:0000313" key="2">
    <source>
        <dbReference type="EMBL" id="KAF1992502.1"/>
    </source>
</evidence>
<dbReference type="AlphaFoldDB" id="A0A6G1HHJ3"/>
<organism evidence="2 3">
    <name type="scientific">Aulographum hederae CBS 113979</name>
    <dbReference type="NCBI Taxonomy" id="1176131"/>
    <lineage>
        <taxon>Eukaryota</taxon>
        <taxon>Fungi</taxon>
        <taxon>Dikarya</taxon>
        <taxon>Ascomycota</taxon>
        <taxon>Pezizomycotina</taxon>
        <taxon>Dothideomycetes</taxon>
        <taxon>Pleosporomycetidae</taxon>
        <taxon>Aulographales</taxon>
        <taxon>Aulographaceae</taxon>
    </lineage>
</organism>
<keyword evidence="3" id="KW-1185">Reference proteome</keyword>
<proteinExistence type="predicted"/>
<evidence type="ECO:0000256" key="1">
    <source>
        <dbReference type="SAM" id="MobiDB-lite"/>
    </source>
</evidence>
<name>A0A6G1HHJ3_9PEZI</name>
<reference evidence="2" key="1">
    <citation type="journal article" date="2020" name="Stud. Mycol.">
        <title>101 Dothideomycetes genomes: a test case for predicting lifestyles and emergence of pathogens.</title>
        <authorList>
            <person name="Haridas S."/>
            <person name="Albert R."/>
            <person name="Binder M."/>
            <person name="Bloem J."/>
            <person name="Labutti K."/>
            <person name="Salamov A."/>
            <person name="Andreopoulos B."/>
            <person name="Baker S."/>
            <person name="Barry K."/>
            <person name="Bills G."/>
            <person name="Bluhm B."/>
            <person name="Cannon C."/>
            <person name="Castanera R."/>
            <person name="Culley D."/>
            <person name="Daum C."/>
            <person name="Ezra D."/>
            <person name="Gonzalez J."/>
            <person name="Henrissat B."/>
            <person name="Kuo A."/>
            <person name="Liang C."/>
            <person name="Lipzen A."/>
            <person name="Lutzoni F."/>
            <person name="Magnuson J."/>
            <person name="Mondo S."/>
            <person name="Nolan M."/>
            <person name="Ohm R."/>
            <person name="Pangilinan J."/>
            <person name="Park H.-J."/>
            <person name="Ramirez L."/>
            <person name="Alfaro M."/>
            <person name="Sun H."/>
            <person name="Tritt A."/>
            <person name="Yoshinaga Y."/>
            <person name="Zwiers L.-H."/>
            <person name="Turgeon B."/>
            <person name="Goodwin S."/>
            <person name="Spatafora J."/>
            <person name="Crous P."/>
            <person name="Grigoriev I."/>
        </authorList>
    </citation>
    <scope>NUCLEOTIDE SEQUENCE</scope>
    <source>
        <strain evidence="2">CBS 113979</strain>
    </source>
</reference>
<protein>
    <recommendedName>
        <fullName evidence="4">Myb-like domain-containing protein</fullName>
    </recommendedName>
</protein>